<feature type="domain" description="Cation/H+ exchanger transmembrane" evidence="12">
    <location>
        <begin position="13"/>
        <end position="405"/>
    </location>
</feature>
<evidence type="ECO:0000256" key="8">
    <source>
        <dbReference type="ARBA" id="ARBA00023065"/>
    </source>
</evidence>
<dbReference type="Gene3D" id="6.10.140.1330">
    <property type="match status" value="1"/>
</dbReference>
<dbReference type="PANTHER" id="PTHR10110">
    <property type="entry name" value="SODIUM/HYDROGEN EXCHANGER"/>
    <property type="match status" value="1"/>
</dbReference>
<feature type="transmembrane region" description="Helical" evidence="11">
    <location>
        <begin position="6"/>
        <end position="24"/>
    </location>
</feature>
<evidence type="ECO:0000259" key="12">
    <source>
        <dbReference type="Pfam" id="PF00999"/>
    </source>
</evidence>
<gene>
    <name evidence="13" type="ORF">HBF26_14085</name>
</gene>
<comment type="function">
    <text evidence="11">Na(+)/H(+) antiporter that extrudes sodium in exchange for external protons.</text>
</comment>
<feature type="transmembrane region" description="Helical" evidence="11">
    <location>
        <begin position="212"/>
        <end position="230"/>
    </location>
</feature>
<feature type="transmembrane region" description="Helical" evidence="11">
    <location>
        <begin position="382"/>
        <end position="403"/>
    </location>
</feature>
<feature type="transmembrane region" description="Helical" evidence="11">
    <location>
        <begin position="266"/>
        <end position="288"/>
    </location>
</feature>
<keyword evidence="5 11" id="KW-0812">Transmembrane</keyword>
<comment type="subcellular location">
    <subcellularLocation>
        <location evidence="11">Cell inner membrane</location>
        <topology evidence="11">Multi-pass membrane protein</topology>
    </subcellularLocation>
    <subcellularLocation>
        <location evidence="1">Cell membrane</location>
        <topology evidence="1">Multi-pass membrane protein</topology>
    </subcellularLocation>
</comment>
<keyword evidence="11" id="KW-0997">Cell inner membrane</keyword>
<feature type="transmembrane region" description="Helical" evidence="11">
    <location>
        <begin position="351"/>
        <end position="370"/>
    </location>
</feature>
<proteinExistence type="inferred from homology"/>
<keyword evidence="7 11" id="KW-0915">Sodium</keyword>
<evidence type="ECO:0000256" key="6">
    <source>
        <dbReference type="ARBA" id="ARBA00022989"/>
    </source>
</evidence>
<dbReference type="Proteomes" id="UP001429601">
    <property type="component" value="Unassembled WGS sequence"/>
</dbReference>
<keyword evidence="2 11" id="KW-0813">Transport</keyword>
<dbReference type="NCBIfam" id="TIGR00831">
    <property type="entry name" value="a_cpa1"/>
    <property type="match status" value="1"/>
</dbReference>
<evidence type="ECO:0000256" key="5">
    <source>
        <dbReference type="ARBA" id="ARBA00022692"/>
    </source>
</evidence>
<feature type="transmembrane region" description="Helical" evidence="11">
    <location>
        <begin position="86"/>
        <end position="107"/>
    </location>
</feature>
<dbReference type="InterPro" id="IPR018422">
    <property type="entry name" value="Cation/H_exchanger_CPA1"/>
</dbReference>
<keyword evidence="14" id="KW-1185">Reference proteome</keyword>
<evidence type="ECO:0000256" key="11">
    <source>
        <dbReference type="RuleBase" id="RU366002"/>
    </source>
</evidence>
<dbReference type="RefSeq" id="WP_167127725.1">
    <property type="nucleotide sequence ID" value="NZ_JAAQQR010000006.1"/>
</dbReference>
<evidence type="ECO:0000256" key="2">
    <source>
        <dbReference type="ARBA" id="ARBA00022448"/>
    </source>
</evidence>
<comment type="caution">
    <text evidence="13">The sequence shown here is derived from an EMBL/GenBank/DDBJ whole genome shotgun (WGS) entry which is preliminary data.</text>
</comment>
<evidence type="ECO:0000313" key="13">
    <source>
        <dbReference type="EMBL" id="NID06024.1"/>
    </source>
</evidence>
<dbReference type="Pfam" id="PF00999">
    <property type="entry name" value="Na_H_Exchanger"/>
    <property type="match status" value="1"/>
</dbReference>
<dbReference type="InterPro" id="IPR004705">
    <property type="entry name" value="Cation/H_exchanger_CPA1_bac"/>
</dbReference>
<keyword evidence="8 11" id="KW-0406">Ion transport</keyword>
<dbReference type="EMBL" id="JAAQQR010000006">
    <property type="protein sequence ID" value="NID06024.1"/>
    <property type="molecule type" value="Genomic_DNA"/>
</dbReference>
<feature type="transmembrane region" description="Helical" evidence="11">
    <location>
        <begin position="31"/>
        <end position="49"/>
    </location>
</feature>
<dbReference type="InterPro" id="IPR006153">
    <property type="entry name" value="Cation/H_exchanger_TM"/>
</dbReference>
<sequence>MASTETFKFILVLLVAILALELIARRLRLPSAAALLAGGIAIAFLPGVPEVSFDPELVLTVFLPPLLMDGAFYTVWAEFRRYLGGILWLAVGAVVFTTFAVGVTVHWVLPSLPWAACFALGAVVSPPDAIAAKAVLDKVRLPRRLTVLLEGESLLNDATGLVLFRFAVAAALTGAFSMQDALLSFVGLSLGGIAVGLIVGGLVVLTLRRIDHVFLAITASCLSPWAAYIGGESVHVSGVIAVVTCGIIFGWYQHDVFTANVRMRSTAFWQVLIFLLEALVFILIGFSLRGVIERLGGVGQALHTLGVPILAVLVAVIFSRFVWVYATDYLRVPLARMVGRKPSPPSPKASFLLSWAGMRGVVTLAIALSLPEAMPGRDLTLAAAFAVILVTVVIQGSTVGAIIRWLGLEAEGHADSTYLNEGQASLLIDSAQLEAVKARAYDDQGTLIHPRLLEQYTYRVSVAERYSKTPEAFTGGREAHYDVVLAAIAAGRAELLRLHRSGRIHDELLHYIERDLDLQQIEAENDRESPGI</sequence>
<keyword evidence="6 11" id="KW-1133">Transmembrane helix</keyword>
<protein>
    <submittedName>
        <fullName evidence="13">Na+/H+ antiporter</fullName>
    </submittedName>
</protein>
<evidence type="ECO:0000256" key="9">
    <source>
        <dbReference type="ARBA" id="ARBA00023136"/>
    </source>
</evidence>
<keyword evidence="10 11" id="KW-0739">Sodium transport</keyword>
<reference evidence="13 14" key="1">
    <citation type="journal article" date="2011" name="Curr. Microbiol.">
        <title>Luteibacter jiangsuensis sp. nov.: a methamidophos-degrading bacterium isolated from a methamidophos-manufacturing factory.</title>
        <authorList>
            <person name="Wang L."/>
            <person name="Wang G.L."/>
            <person name="Li S.P."/>
            <person name="Jiang J.D."/>
        </authorList>
    </citation>
    <scope>NUCLEOTIDE SEQUENCE [LARGE SCALE GENOMIC DNA]</scope>
    <source>
        <strain evidence="13 14">CGMCC 1.10133</strain>
    </source>
</reference>
<feature type="transmembrane region" description="Helical" evidence="11">
    <location>
        <begin position="308"/>
        <end position="330"/>
    </location>
</feature>
<keyword evidence="4" id="KW-1003">Cell membrane</keyword>
<feature type="transmembrane region" description="Helical" evidence="11">
    <location>
        <begin position="61"/>
        <end position="79"/>
    </location>
</feature>
<evidence type="ECO:0000256" key="7">
    <source>
        <dbReference type="ARBA" id="ARBA00023053"/>
    </source>
</evidence>
<evidence type="ECO:0000256" key="4">
    <source>
        <dbReference type="ARBA" id="ARBA00022475"/>
    </source>
</evidence>
<accession>A0ABX0Q652</accession>
<feature type="transmembrane region" description="Helical" evidence="11">
    <location>
        <begin position="182"/>
        <end position="205"/>
    </location>
</feature>
<organism evidence="13 14">
    <name type="scientific">Luteibacter jiangsuensis</name>
    <dbReference type="NCBI Taxonomy" id="637577"/>
    <lineage>
        <taxon>Bacteria</taxon>
        <taxon>Pseudomonadati</taxon>
        <taxon>Pseudomonadota</taxon>
        <taxon>Gammaproteobacteria</taxon>
        <taxon>Lysobacterales</taxon>
        <taxon>Rhodanobacteraceae</taxon>
        <taxon>Luteibacter</taxon>
    </lineage>
</organism>
<evidence type="ECO:0000256" key="10">
    <source>
        <dbReference type="ARBA" id="ARBA00023201"/>
    </source>
</evidence>
<keyword evidence="3 11" id="KW-0050">Antiport</keyword>
<feature type="transmembrane region" description="Helical" evidence="11">
    <location>
        <begin position="236"/>
        <end position="254"/>
    </location>
</feature>
<name>A0ABX0Q652_9GAMM</name>
<evidence type="ECO:0000313" key="14">
    <source>
        <dbReference type="Proteomes" id="UP001429601"/>
    </source>
</evidence>
<evidence type="ECO:0000256" key="1">
    <source>
        <dbReference type="ARBA" id="ARBA00004651"/>
    </source>
</evidence>
<dbReference type="PANTHER" id="PTHR10110:SF86">
    <property type="entry name" value="SODIUM_HYDROGEN EXCHANGER 7"/>
    <property type="match status" value="1"/>
</dbReference>
<evidence type="ECO:0000256" key="3">
    <source>
        <dbReference type="ARBA" id="ARBA00022449"/>
    </source>
</evidence>
<keyword evidence="9 11" id="KW-0472">Membrane</keyword>
<comment type="similarity">
    <text evidence="11">Belongs to the monovalent cation:proton antiporter 1 (CPA1) transporter (TC 2.A.36) family.</text>
</comment>